<proteinExistence type="predicted"/>
<sequence length="298" mass="34094">MSDNPQQRRNGELKVSDDVWLAVSTTEWALGDLEVHRSEDGTGAQIVIRKGDSIERLPIPQGPPPAKLISFNYMEIFYTNDTVIAFLRHFVSDVGVTLQMEIRPGAHRSWDIFVQQIWPLLSSNINAIDLIVDTIRELRSRVSPTVLCDCANLRSICASLLPLEWPADDRREASDGQALTKWIHTPREDGLPKTFLHYGPMLSDTVVTGFRKTFLNASTAANYIIVVTGEEAPADYVPFEEKNEQTWERLAFRRQDEHVWLMERGPILRDEKQWTEWKKEAVEGIHQKNVIVVFVDEI</sequence>
<protein>
    <submittedName>
        <fullName evidence="2">Uncharacterized protein</fullName>
    </submittedName>
</protein>
<keyword evidence="1" id="KW-1185">Reference proteome</keyword>
<evidence type="ECO:0000313" key="2">
    <source>
        <dbReference type="WBParaSite" id="GPLIN_000721500"/>
    </source>
</evidence>
<dbReference type="Proteomes" id="UP000050741">
    <property type="component" value="Unassembled WGS sequence"/>
</dbReference>
<evidence type="ECO:0000313" key="1">
    <source>
        <dbReference type="Proteomes" id="UP000050741"/>
    </source>
</evidence>
<reference evidence="2" key="2">
    <citation type="submission" date="2016-06" db="UniProtKB">
        <authorList>
            <consortium name="WormBaseParasite"/>
        </authorList>
    </citation>
    <scope>IDENTIFICATION</scope>
</reference>
<organism evidence="1 2">
    <name type="scientific">Globodera pallida</name>
    <name type="common">Potato cyst nematode worm</name>
    <name type="synonym">Heterodera pallida</name>
    <dbReference type="NCBI Taxonomy" id="36090"/>
    <lineage>
        <taxon>Eukaryota</taxon>
        <taxon>Metazoa</taxon>
        <taxon>Ecdysozoa</taxon>
        <taxon>Nematoda</taxon>
        <taxon>Chromadorea</taxon>
        <taxon>Rhabditida</taxon>
        <taxon>Tylenchina</taxon>
        <taxon>Tylenchomorpha</taxon>
        <taxon>Tylenchoidea</taxon>
        <taxon>Heteroderidae</taxon>
        <taxon>Heteroderinae</taxon>
        <taxon>Globodera</taxon>
    </lineage>
</organism>
<reference evidence="1" key="1">
    <citation type="submission" date="2014-05" db="EMBL/GenBank/DDBJ databases">
        <title>The genome and life-stage specific transcriptomes of Globodera pallida elucidate key aspects of plant parasitism by a cyst nematode.</title>
        <authorList>
            <person name="Cotton J.A."/>
            <person name="Lilley C.J."/>
            <person name="Jones L.M."/>
            <person name="Kikuchi T."/>
            <person name="Reid A.J."/>
            <person name="Thorpe P."/>
            <person name="Tsai I.J."/>
            <person name="Beasley H."/>
            <person name="Blok V."/>
            <person name="Cock P.J.A."/>
            <person name="Van den Akker S.E."/>
            <person name="Holroyd N."/>
            <person name="Hunt M."/>
            <person name="Mantelin S."/>
            <person name="Naghra H."/>
            <person name="Pain A."/>
            <person name="Palomares-Rius J.E."/>
            <person name="Zarowiecki M."/>
            <person name="Berriman M."/>
            <person name="Jones J.T."/>
            <person name="Urwin P.E."/>
        </authorList>
    </citation>
    <scope>NUCLEOTIDE SEQUENCE [LARGE SCALE GENOMIC DNA]</scope>
    <source>
        <strain evidence="1">Lindley</strain>
    </source>
</reference>
<dbReference type="AlphaFoldDB" id="A0A183C2X1"/>
<dbReference type="WBParaSite" id="GPLIN_000721500">
    <property type="protein sequence ID" value="GPLIN_000721500"/>
    <property type="gene ID" value="GPLIN_000721500"/>
</dbReference>
<name>A0A183C2X1_GLOPA</name>
<accession>A0A183C2X1</accession>